<proteinExistence type="predicted"/>
<evidence type="ECO:0000313" key="3">
    <source>
        <dbReference type="Proteomes" id="UP000054845"/>
    </source>
</evidence>
<dbReference type="Proteomes" id="UP000054845">
    <property type="component" value="Unassembled WGS sequence"/>
</dbReference>
<evidence type="ECO:0000256" key="1">
    <source>
        <dbReference type="SAM" id="MobiDB-lite"/>
    </source>
</evidence>
<reference evidence="2 3" key="1">
    <citation type="submission" date="2014-09" db="EMBL/GenBank/DDBJ databases">
        <authorList>
            <person name="Magalhaes I.L.F."/>
            <person name="Oliveira U."/>
            <person name="Santos F.R."/>
            <person name="Vidigal T.H.D.A."/>
            <person name="Brescovit A.D."/>
            <person name="Santos A.J."/>
        </authorList>
    </citation>
    <scope>NUCLEOTIDE SEQUENCE [LARGE SCALE GENOMIC DNA]</scope>
</reference>
<dbReference type="AlphaFoldDB" id="A0A0P1BQC1"/>
<accession>A0A0P1BQC1</accession>
<feature type="region of interest" description="Disordered" evidence="1">
    <location>
        <begin position="54"/>
        <end position="153"/>
    </location>
</feature>
<evidence type="ECO:0000313" key="2">
    <source>
        <dbReference type="EMBL" id="CEH17964.1"/>
    </source>
</evidence>
<protein>
    <submittedName>
        <fullName evidence="2">Uncharacterized protein</fullName>
    </submittedName>
</protein>
<sequence>MNARRMEQALNKLTLAQLKGHLELAVTLACVQQSSTRSSMGCFVAMLLCPADEANNEADSPSGPSRGGPSSSSRDAPNNESGGTLSGAALRRGRSGGRGRDRGRGTGPVPVSPQQRTGASGNPFASPLGARDSRGRFTSGGRGRGRGRGRGSR</sequence>
<dbReference type="EMBL" id="CCYA01000265">
    <property type="protein sequence ID" value="CEH17964.1"/>
    <property type="molecule type" value="Genomic_DNA"/>
</dbReference>
<keyword evidence="3" id="KW-1185">Reference proteome</keyword>
<name>A0A0P1BQC1_9BASI</name>
<feature type="compositionally biased region" description="Basic residues" evidence="1">
    <location>
        <begin position="143"/>
        <end position="153"/>
    </location>
</feature>
<feature type="compositionally biased region" description="Low complexity" evidence="1">
    <location>
        <begin position="60"/>
        <end position="74"/>
    </location>
</feature>
<organism evidence="2 3">
    <name type="scientific">Ceraceosorus bombacis</name>
    <dbReference type="NCBI Taxonomy" id="401625"/>
    <lineage>
        <taxon>Eukaryota</taxon>
        <taxon>Fungi</taxon>
        <taxon>Dikarya</taxon>
        <taxon>Basidiomycota</taxon>
        <taxon>Ustilaginomycotina</taxon>
        <taxon>Exobasidiomycetes</taxon>
        <taxon>Ceraceosorales</taxon>
        <taxon>Ceraceosoraceae</taxon>
        <taxon>Ceraceosorus</taxon>
    </lineage>
</organism>